<evidence type="ECO:0000313" key="1">
    <source>
        <dbReference type="EMBL" id="MPM41155.1"/>
    </source>
</evidence>
<protein>
    <submittedName>
        <fullName evidence="1">Uncharacterized protein</fullName>
    </submittedName>
</protein>
<comment type="caution">
    <text evidence="1">The sequence shown here is derived from an EMBL/GenBank/DDBJ whole genome shotgun (WGS) entry which is preliminary data.</text>
</comment>
<organism evidence="1">
    <name type="scientific">bioreactor metagenome</name>
    <dbReference type="NCBI Taxonomy" id="1076179"/>
    <lineage>
        <taxon>unclassified sequences</taxon>
        <taxon>metagenomes</taxon>
        <taxon>ecological metagenomes</taxon>
    </lineage>
</organism>
<accession>A0A644ZJT5</accession>
<gene>
    <name evidence="1" type="ORF">SDC9_87805</name>
</gene>
<proteinExistence type="predicted"/>
<sequence length="55" mass="6035">MPERIVISNPNKTIDPTAQITPMITVVIENTSALIDLKNTSKIIEATISARIMNI</sequence>
<dbReference type="EMBL" id="VSSQ01009263">
    <property type="protein sequence ID" value="MPM41155.1"/>
    <property type="molecule type" value="Genomic_DNA"/>
</dbReference>
<dbReference type="AlphaFoldDB" id="A0A644ZJT5"/>
<reference evidence="1" key="1">
    <citation type="submission" date="2019-08" db="EMBL/GenBank/DDBJ databases">
        <authorList>
            <person name="Kucharzyk K."/>
            <person name="Murdoch R.W."/>
            <person name="Higgins S."/>
            <person name="Loffler F."/>
        </authorList>
    </citation>
    <scope>NUCLEOTIDE SEQUENCE</scope>
</reference>
<name>A0A644ZJT5_9ZZZZ</name>